<sequence length="221" mass="23492">MPVADEASGQHPAQAARRQEQPRHEVEVECDKGGDAVHLLARPTAPAALLDLLASSGSESDDADVVLTSSRKAADGHEPIEVHEAGAHLTRSEVPTKTAFTSLVLVKSLMAAKALALMKLLGPTKPLGALKLLDVVKLPSPMKLQSPVTLLGPVKLLSPGKLLSFVKPLVVVRFLLVMKVVLTLAFPSAVEFPSAMMFLSTKKFLETMTAPLLPLTAIMSR</sequence>
<dbReference type="EMBL" id="QXFU01000838">
    <property type="protein sequence ID" value="KAE9018898.1"/>
    <property type="molecule type" value="Genomic_DNA"/>
</dbReference>
<reference evidence="2 3" key="1">
    <citation type="submission" date="2018-09" db="EMBL/GenBank/DDBJ databases">
        <title>Genomic investigation of the strawberry pathogen Phytophthora fragariae indicates pathogenicity is determined by transcriptional variation in three key races.</title>
        <authorList>
            <person name="Adams T.M."/>
            <person name="Armitage A.D."/>
            <person name="Sobczyk M.K."/>
            <person name="Bates H.J."/>
            <person name="Dunwell J.M."/>
            <person name="Nellist C.F."/>
            <person name="Harrison R.J."/>
        </authorList>
    </citation>
    <scope>NUCLEOTIDE SEQUENCE [LARGE SCALE GENOMIC DNA]</scope>
    <source>
        <strain evidence="2 3">SCRP324</strain>
    </source>
</reference>
<dbReference type="AlphaFoldDB" id="A0A6A3LLC2"/>
<organism evidence="2 3">
    <name type="scientific">Phytophthora rubi</name>
    <dbReference type="NCBI Taxonomy" id="129364"/>
    <lineage>
        <taxon>Eukaryota</taxon>
        <taxon>Sar</taxon>
        <taxon>Stramenopiles</taxon>
        <taxon>Oomycota</taxon>
        <taxon>Peronosporomycetes</taxon>
        <taxon>Peronosporales</taxon>
        <taxon>Peronosporaceae</taxon>
        <taxon>Phytophthora</taxon>
    </lineage>
</organism>
<proteinExistence type="predicted"/>
<accession>A0A6A3LLC2</accession>
<feature type="compositionally biased region" description="Basic and acidic residues" evidence="1">
    <location>
        <begin position="17"/>
        <end position="29"/>
    </location>
</feature>
<evidence type="ECO:0000313" key="3">
    <source>
        <dbReference type="Proteomes" id="UP000435112"/>
    </source>
</evidence>
<evidence type="ECO:0000256" key="1">
    <source>
        <dbReference type="SAM" id="MobiDB-lite"/>
    </source>
</evidence>
<protein>
    <submittedName>
        <fullName evidence="2">Uncharacterized protein</fullName>
    </submittedName>
</protein>
<evidence type="ECO:0000313" key="2">
    <source>
        <dbReference type="EMBL" id="KAE9018898.1"/>
    </source>
</evidence>
<gene>
    <name evidence="2" type="ORF">PR002_g12973</name>
</gene>
<name>A0A6A3LLC2_9STRA</name>
<comment type="caution">
    <text evidence="2">The sequence shown here is derived from an EMBL/GenBank/DDBJ whole genome shotgun (WGS) entry which is preliminary data.</text>
</comment>
<dbReference type="Proteomes" id="UP000435112">
    <property type="component" value="Unassembled WGS sequence"/>
</dbReference>
<feature type="region of interest" description="Disordered" evidence="1">
    <location>
        <begin position="1"/>
        <end position="29"/>
    </location>
</feature>